<accession>A0A556QKE5</accession>
<dbReference type="InterPro" id="IPR001750">
    <property type="entry name" value="ND/Mrp_TM"/>
</dbReference>
<dbReference type="Pfam" id="PF00361">
    <property type="entry name" value="Proton_antipo_M"/>
    <property type="match status" value="1"/>
</dbReference>
<dbReference type="Proteomes" id="UP000315648">
    <property type="component" value="Unassembled WGS sequence"/>
</dbReference>
<feature type="transmembrane region" description="Helical" evidence="5">
    <location>
        <begin position="288"/>
        <end position="309"/>
    </location>
</feature>
<feature type="transmembrane region" description="Helical" evidence="5">
    <location>
        <begin position="477"/>
        <end position="498"/>
    </location>
</feature>
<feature type="transmembrane region" description="Helical" evidence="5">
    <location>
        <begin position="418"/>
        <end position="448"/>
    </location>
</feature>
<comment type="catalytic activity">
    <reaction evidence="5">
        <text>a quinone + NADH + 5 H(+)(in) = a quinol + NAD(+) + 4 H(+)(out)</text>
        <dbReference type="Rhea" id="RHEA:57888"/>
        <dbReference type="ChEBI" id="CHEBI:15378"/>
        <dbReference type="ChEBI" id="CHEBI:24646"/>
        <dbReference type="ChEBI" id="CHEBI:57540"/>
        <dbReference type="ChEBI" id="CHEBI:57945"/>
        <dbReference type="ChEBI" id="CHEBI:132124"/>
    </reaction>
</comment>
<evidence type="ECO:0000256" key="6">
    <source>
        <dbReference type="RuleBase" id="RU000320"/>
    </source>
</evidence>
<comment type="subcellular location">
    <subcellularLocation>
        <location evidence="5">Cell membrane</location>
        <topology evidence="5">Multi-pass membrane protein</topology>
    </subcellularLocation>
    <subcellularLocation>
        <location evidence="1">Endomembrane system</location>
        <topology evidence="1">Multi-pass membrane protein</topology>
    </subcellularLocation>
    <subcellularLocation>
        <location evidence="6">Membrane</location>
        <topology evidence="6">Multi-pass membrane protein</topology>
    </subcellularLocation>
</comment>
<keyword evidence="4 5" id="KW-0472">Membrane</keyword>
<dbReference type="GO" id="GO:0008137">
    <property type="term" value="F:NADH dehydrogenase (ubiquinone) activity"/>
    <property type="evidence" value="ECO:0007669"/>
    <property type="project" value="InterPro"/>
</dbReference>
<keyword evidence="5" id="KW-0830">Ubiquinone</keyword>
<protein>
    <recommendedName>
        <fullName evidence="5">NADH-quinone oxidoreductase subunit N</fullName>
        <ecNumber evidence="5">7.1.1.-</ecNumber>
    </recommendedName>
    <alternativeName>
        <fullName evidence="5">NADH dehydrogenase I subunit N</fullName>
    </alternativeName>
    <alternativeName>
        <fullName evidence="5">NDH-1 subunit N</fullName>
    </alternativeName>
</protein>
<keyword evidence="2 5" id="KW-0812">Transmembrane</keyword>
<feature type="transmembrane region" description="Helical" evidence="5">
    <location>
        <begin position="225"/>
        <end position="250"/>
    </location>
</feature>
<feature type="transmembrane region" description="Helical" evidence="5">
    <location>
        <begin position="16"/>
        <end position="38"/>
    </location>
</feature>
<comment type="similarity">
    <text evidence="5">Belongs to the complex I subunit 2 family.</text>
</comment>
<keyword evidence="5" id="KW-0874">Quinone</keyword>
<dbReference type="HAMAP" id="MF_00445">
    <property type="entry name" value="NDH1_NuoN_1"/>
    <property type="match status" value="1"/>
</dbReference>
<sequence>MPMSPELIQAAADNRWAAIAPEISLGCLALFLLVLEVFLPKKHHVVIPTLAIVGQIGLLIGFLWNFRTAQPFVAYETFNGLLRHTQEGQFMRVFFMLSSILVSILGVVALAKQKMPRIEFFHIVMVVSAAMMLLAQSNNFVLFFVALETVTVGFYILVSYFRSSPLSLEAGLKYLITGALSSAILMFGIVLLYGVAGNSTLPGSTAESMNFNALRVFLEANPENFLASVGIVFVLAGVAFKIGAVPFQIWIPDVYQGAPTPVTAFLAVASKAAGFSVLLILTQRVFGSYYYLTVPVLSIMAGATILFGNLAALTQHNVKRLIGLSGVSHAGYLLIAVIAAGSQPLAAGAVYFYLFAYLLASFAVFGVMTHVAGENDADQDLDHYTGLAKSHPFLGAVLAIGLGSLAGIPPLAGFMGKLFIFIAAFKAGLYCLLAVAIVGVIVSIYYYFGWIKAAYFETWTAPVLEGETDTRPARTPVSLMAGVTLASLAVATVVLGFYQGALGEWLLSR</sequence>
<comment type="caution">
    <text evidence="8">The sequence shown here is derived from an EMBL/GenBank/DDBJ whole genome shotgun (WGS) entry which is preliminary data.</text>
</comment>
<feature type="domain" description="NADH:quinone oxidoreductase/Mrp antiporter transmembrane" evidence="7">
    <location>
        <begin position="137"/>
        <end position="440"/>
    </location>
</feature>
<evidence type="ECO:0000256" key="2">
    <source>
        <dbReference type="ARBA" id="ARBA00022692"/>
    </source>
</evidence>
<dbReference type="PANTHER" id="PTHR22773">
    <property type="entry name" value="NADH DEHYDROGENASE"/>
    <property type="match status" value="1"/>
</dbReference>
<gene>
    <name evidence="5" type="primary">nuoN</name>
    <name evidence="8" type="ORF">FPL22_13565</name>
</gene>
<feature type="transmembrane region" description="Helical" evidence="5">
    <location>
        <begin position="262"/>
        <end position="282"/>
    </location>
</feature>
<name>A0A556QKE5_9BACT</name>
<feature type="transmembrane region" description="Helical" evidence="5">
    <location>
        <begin position="174"/>
        <end position="196"/>
    </location>
</feature>
<reference evidence="8 9" key="1">
    <citation type="submission" date="2019-07" db="EMBL/GenBank/DDBJ databases">
        <title>Description of 53C-WASEF.</title>
        <authorList>
            <person name="Pitt A."/>
            <person name="Hahn M.W."/>
        </authorList>
    </citation>
    <scope>NUCLEOTIDE SEQUENCE [LARGE SCALE GENOMIC DNA]</scope>
    <source>
        <strain evidence="8 9">53C-WASEF</strain>
    </source>
</reference>
<feature type="transmembrane region" description="Helical" evidence="5">
    <location>
        <begin position="352"/>
        <end position="372"/>
    </location>
</feature>
<feature type="transmembrane region" description="Helical" evidence="5">
    <location>
        <begin position="118"/>
        <end position="135"/>
    </location>
</feature>
<keyword evidence="3 5" id="KW-1133">Transmembrane helix</keyword>
<dbReference type="EMBL" id="VMBG01000002">
    <property type="protein sequence ID" value="TSJ77125.1"/>
    <property type="molecule type" value="Genomic_DNA"/>
</dbReference>
<feature type="transmembrane region" description="Helical" evidence="5">
    <location>
        <begin position="141"/>
        <end position="162"/>
    </location>
</feature>
<dbReference type="GO" id="GO:0005886">
    <property type="term" value="C:plasma membrane"/>
    <property type="evidence" value="ECO:0007669"/>
    <property type="project" value="UniProtKB-SubCell"/>
</dbReference>
<keyword evidence="5" id="KW-1003">Cell membrane</keyword>
<dbReference type="GO" id="GO:0048038">
    <property type="term" value="F:quinone binding"/>
    <property type="evidence" value="ECO:0007669"/>
    <property type="project" value="UniProtKB-KW"/>
</dbReference>
<keyword evidence="9" id="KW-1185">Reference proteome</keyword>
<evidence type="ECO:0000256" key="3">
    <source>
        <dbReference type="ARBA" id="ARBA00022989"/>
    </source>
</evidence>
<dbReference type="InterPro" id="IPR010096">
    <property type="entry name" value="NADH-Q_OxRdtase_suN/2"/>
</dbReference>
<dbReference type="GO" id="GO:0012505">
    <property type="term" value="C:endomembrane system"/>
    <property type="evidence" value="ECO:0007669"/>
    <property type="project" value="UniProtKB-SubCell"/>
</dbReference>
<comment type="function">
    <text evidence="5">NDH-1 shuttles electrons from NADH, via FMN and iron-sulfur (Fe-S) centers, to quinones in the respiratory chain. The immediate electron acceptor for the enzyme in this species is believed to be ubiquinone. Couples the redox reaction to proton translocation (for every two electrons transferred, four hydrogen ions are translocated across the cytoplasmic membrane), and thus conserves the redox energy in a proton gradient.</text>
</comment>
<keyword evidence="5" id="KW-0520">NAD</keyword>
<dbReference type="GO" id="GO:0050136">
    <property type="term" value="F:NADH dehydrogenase (quinone) (non-electrogenic) activity"/>
    <property type="evidence" value="ECO:0007669"/>
    <property type="project" value="UniProtKB-UniRule"/>
</dbReference>
<dbReference type="GO" id="GO:0042773">
    <property type="term" value="P:ATP synthesis coupled electron transport"/>
    <property type="evidence" value="ECO:0007669"/>
    <property type="project" value="InterPro"/>
</dbReference>
<dbReference type="AlphaFoldDB" id="A0A556QKE5"/>
<proteinExistence type="inferred from homology"/>
<dbReference type="EC" id="7.1.1.-" evidence="5"/>
<dbReference type="OrthoDB" id="9807568at2"/>
<evidence type="ECO:0000256" key="5">
    <source>
        <dbReference type="HAMAP-Rule" id="MF_00445"/>
    </source>
</evidence>
<feature type="transmembrane region" description="Helical" evidence="5">
    <location>
        <begin position="45"/>
        <end position="66"/>
    </location>
</feature>
<keyword evidence="5" id="KW-1278">Translocase</keyword>
<feature type="transmembrane region" description="Helical" evidence="5">
    <location>
        <begin position="90"/>
        <end position="111"/>
    </location>
</feature>
<evidence type="ECO:0000313" key="8">
    <source>
        <dbReference type="EMBL" id="TSJ77125.1"/>
    </source>
</evidence>
<organism evidence="8 9">
    <name type="scientific">Rariglobus hedericola</name>
    <dbReference type="NCBI Taxonomy" id="2597822"/>
    <lineage>
        <taxon>Bacteria</taxon>
        <taxon>Pseudomonadati</taxon>
        <taxon>Verrucomicrobiota</taxon>
        <taxon>Opitutia</taxon>
        <taxon>Opitutales</taxon>
        <taxon>Opitutaceae</taxon>
        <taxon>Rariglobus</taxon>
    </lineage>
</organism>
<evidence type="ECO:0000313" key="9">
    <source>
        <dbReference type="Proteomes" id="UP000315648"/>
    </source>
</evidence>
<keyword evidence="5" id="KW-0813">Transport</keyword>
<feature type="transmembrane region" description="Helical" evidence="5">
    <location>
        <begin position="393"/>
        <end position="412"/>
    </location>
</feature>
<comment type="subunit">
    <text evidence="5">NDH-1 is composed of 14 different subunits. Subunits NuoA, H, J, K, L, M, N constitute the membrane sector of the complex.</text>
</comment>
<evidence type="ECO:0000259" key="7">
    <source>
        <dbReference type="Pfam" id="PF00361"/>
    </source>
</evidence>
<dbReference type="NCBIfam" id="TIGR01770">
    <property type="entry name" value="NDH_I_N"/>
    <property type="match status" value="1"/>
</dbReference>
<evidence type="ECO:0000256" key="4">
    <source>
        <dbReference type="ARBA" id="ARBA00023136"/>
    </source>
</evidence>
<evidence type="ECO:0000256" key="1">
    <source>
        <dbReference type="ARBA" id="ARBA00004127"/>
    </source>
</evidence>
<feature type="transmembrane region" description="Helical" evidence="5">
    <location>
        <begin position="321"/>
        <end position="340"/>
    </location>
</feature>